<dbReference type="InterPro" id="IPR010496">
    <property type="entry name" value="AL/BT2_dom"/>
</dbReference>
<protein>
    <submittedName>
        <fullName evidence="3">Exo-alpha-sialidase</fullName>
    </submittedName>
</protein>
<feature type="domain" description="3-keto-alpha-glucoside-1,2-lyase/3-keto-2-hydroxy-glucal hydratase" evidence="2">
    <location>
        <begin position="390"/>
        <end position="546"/>
    </location>
</feature>
<organism evidence="3 4">
    <name type="scientific">Cohnella zeiphila</name>
    <dbReference type="NCBI Taxonomy" id="2761120"/>
    <lineage>
        <taxon>Bacteria</taxon>
        <taxon>Bacillati</taxon>
        <taxon>Bacillota</taxon>
        <taxon>Bacilli</taxon>
        <taxon>Bacillales</taxon>
        <taxon>Paenibacillaceae</taxon>
        <taxon>Cohnella</taxon>
    </lineage>
</organism>
<dbReference type="SUPFAM" id="SSF50939">
    <property type="entry name" value="Sialidases"/>
    <property type="match status" value="1"/>
</dbReference>
<dbReference type="InterPro" id="IPR036278">
    <property type="entry name" value="Sialidase_sf"/>
</dbReference>
<dbReference type="PANTHER" id="PTHR38792:SF3">
    <property type="entry name" value="BNR_ASP-BOX REPEAT DOMAIN PROTEIN (AFU_ORTHOLOGUE AFUA_7G06430)-RELATED"/>
    <property type="match status" value="1"/>
</dbReference>
<dbReference type="AlphaFoldDB" id="A0A7X0SSB0"/>
<sequence>MLRKLFASFAGILSFILIATALPTFAANGPILWGSTSTVTNINTFTDAGTDARGIHPGTFGSEYPRMLKLANGTWLAVAAIYDNNGYTKVSWGGTRIQVFRSTDNCRTWSLAATLWEDGRDLDNGQMIQLANGDLLLAMRSVRWQESYQLHVYKSTNGGSNWSFLSTIDENNGTPGSLGSPDKGVYEPHMQLLDDGSLAVMYANEKHVTESPSYSQLISERISTNGGASWGSEIYVAWDPSNSAARPGMPVWTKMANGQYIVTYEVCGTQGCHIYTKKSSDGRTWASGIGSRVSTNQQGGPYLLSLSDGRLVLTSNTNVVSMSNDYGNTWYDNDLPAFGNNLWASLYQTGPNEIALIDSVDRSVGGHNIQVRFGTLSSAAYSNDFSANENGWVHYGGTWSVSGGTYNVASANADKSLLTPYPSRASFTLEGDIKLNNAGQGSLVFNVTNPTNGADSQSGYGAGIDSNGVIWLGRFNNSWTPLQTVNATISTNTWYHVKVVVGGGNIRFYVGDMTTPKINVNDATYTGGTIGVRGGFGNSVSFDNINLY</sequence>
<dbReference type="Proteomes" id="UP000564644">
    <property type="component" value="Unassembled WGS sequence"/>
</dbReference>
<feature type="chain" id="PRO_5030972092" evidence="1">
    <location>
        <begin position="27"/>
        <end position="548"/>
    </location>
</feature>
<dbReference type="PANTHER" id="PTHR38792">
    <property type="entry name" value="BNR/ASP-BOX REPEAT DOMAIN PROTEIN (AFU_ORTHOLOGUE AFUA_7G06430)-RELATED"/>
    <property type="match status" value="1"/>
</dbReference>
<dbReference type="InterPro" id="IPR013320">
    <property type="entry name" value="ConA-like_dom_sf"/>
</dbReference>
<dbReference type="Gene3D" id="2.60.120.560">
    <property type="entry name" value="Exo-inulinase, domain 1"/>
    <property type="match status" value="1"/>
</dbReference>
<feature type="signal peptide" evidence="1">
    <location>
        <begin position="1"/>
        <end position="26"/>
    </location>
</feature>
<dbReference type="GO" id="GO:0016787">
    <property type="term" value="F:hydrolase activity"/>
    <property type="evidence" value="ECO:0007669"/>
    <property type="project" value="InterPro"/>
</dbReference>
<accession>A0A7X0SSB0</accession>
<dbReference type="EMBL" id="JACJVO010000031">
    <property type="protein sequence ID" value="MBB6733980.1"/>
    <property type="molecule type" value="Genomic_DNA"/>
</dbReference>
<evidence type="ECO:0000259" key="2">
    <source>
        <dbReference type="Pfam" id="PF06439"/>
    </source>
</evidence>
<gene>
    <name evidence="3" type="ORF">H7C18_23935</name>
</gene>
<comment type="caution">
    <text evidence="3">The sequence shown here is derived from an EMBL/GenBank/DDBJ whole genome shotgun (WGS) entry which is preliminary data.</text>
</comment>
<dbReference type="CDD" id="cd15482">
    <property type="entry name" value="Sialidase_non-viral"/>
    <property type="match status" value="1"/>
</dbReference>
<keyword evidence="1" id="KW-0732">Signal</keyword>
<reference evidence="3 4" key="1">
    <citation type="submission" date="2020-08" db="EMBL/GenBank/DDBJ databases">
        <title>Cohnella phylogeny.</title>
        <authorList>
            <person name="Dunlap C."/>
        </authorList>
    </citation>
    <scope>NUCLEOTIDE SEQUENCE [LARGE SCALE GENOMIC DNA]</scope>
    <source>
        <strain evidence="3 4">CBP 2801</strain>
    </source>
</reference>
<proteinExistence type="predicted"/>
<dbReference type="SUPFAM" id="SSF49899">
    <property type="entry name" value="Concanavalin A-like lectins/glucanases"/>
    <property type="match status" value="1"/>
</dbReference>
<evidence type="ECO:0000313" key="4">
    <source>
        <dbReference type="Proteomes" id="UP000564644"/>
    </source>
</evidence>
<evidence type="ECO:0000256" key="1">
    <source>
        <dbReference type="SAM" id="SignalP"/>
    </source>
</evidence>
<evidence type="ECO:0000313" key="3">
    <source>
        <dbReference type="EMBL" id="MBB6733980.1"/>
    </source>
</evidence>
<name>A0A7X0SSB0_9BACL</name>
<dbReference type="RefSeq" id="WP_185131627.1">
    <property type="nucleotide sequence ID" value="NZ_JACJVO010000031.1"/>
</dbReference>
<dbReference type="Gene3D" id="2.120.10.10">
    <property type="match status" value="1"/>
</dbReference>
<dbReference type="Pfam" id="PF06439">
    <property type="entry name" value="3keto-disac_hyd"/>
    <property type="match status" value="1"/>
</dbReference>
<keyword evidence="4" id="KW-1185">Reference proteome</keyword>